<organism evidence="1 2">
    <name type="scientific">Dissostichus mawsoni</name>
    <name type="common">Antarctic cod</name>
    <dbReference type="NCBI Taxonomy" id="36200"/>
    <lineage>
        <taxon>Eukaryota</taxon>
        <taxon>Metazoa</taxon>
        <taxon>Chordata</taxon>
        <taxon>Craniata</taxon>
        <taxon>Vertebrata</taxon>
        <taxon>Euteleostomi</taxon>
        <taxon>Actinopterygii</taxon>
        <taxon>Neopterygii</taxon>
        <taxon>Teleostei</taxon>
        <taxon>Neoteleostei</taxon>
        <taxon>Acanthomorphata</taxon>
        <taxon>Eupercaria</taxon>
        <taxon>Perciformes</taxon>
        <taxon>Notothenioidei</taxon>
        <taxon>Nototheniidae</taxon>
        <taxon>Dissostichus</taxon>
    </lineage>
</organism>
<evidence type="ECO:0000313" key="1">
    <source>
        <dbReference type="EMBL" id="KAF3852351.1"/>
    </source>
</evidence>
<proteinExistence type="predicted"/>
<protein>
    <submittedName>
        <fullName evidence="1">Uncharacterized protein</fullName>
    </submittedName>
</protein>
<dbReference type="InterPro" id="IPR038158">
    <property type="entry name" value="H-NOX_domain_sf"/>
</dbReference>
<dbReference type="GO" id="GO:0020037">
    <property type="term" value="F:heme binding"/>
    <property type="evidence" value="ECO:0007669"/>
    <property type="project" value="InterPro"/>
</dbReference>
<dbReference type="OrthoDB" id="6127067at2759"/>
<dbReference type="AlphaFoldDB" id="A0A7J5YU37"/>
<gene>
    <name evidence="1" type="ORF">F7725_005706</name>
</gene>
<name>A0A7J5YU37_DISMA</name>
<reference evidence="1 2" key="1">
    <citation type="submission" date="2020-03" db="EMBL/GenBank/DDBJ databases">
        <title>Dissostichus mawsoni Genome sequencing and assembly.</title>
        <authorList>
            <person name="Park H."/>
        </authorList>
    </citation>
    <scope>NUCLEOTIDE SEQUENCE [LARGE SCALE GENOMIC DNA]</scope>
    <source>
        <strain evidence="1">DM0001</strain>
        <tissue evidence="1">Muscle</tissue>
    </source>
</reference>
<comment type="caution">
    <text evidence="1">The sequence shown here is derived from an EMBL/GenBank/DDBJ whole genome shotgun (WGS) entry which is preliminary data.</text>
</comment>
<sequence>MFCTKLKELKISGECPFSNSSSSGAQNNELGDFEERSTDAADVMPISKDVHGKIGEDLPKQTSRAKVNLHTLGESIRKLACPEFQRLHTALQRMMRLSDQTRDSQSPIICCTDYQSCSDEPEHLVEMMNMYSTKTAIQMEALKVALGEELFNMCYEEDGHILGVVGGALHDFLNSFNVLLKQSNSTPNPDRKDCVNEPSVLCLDKDAGLLTVYFFNPAQLLSSSSLESSKLLPACCITPLWKC</sequence>
<dbReference type="EMBL" id="JAAKFY010000009">
    <property type="protein sequence ID" value="KAF3852351.1"/>
    <property type="molecule type" value="Genomic_DNA"/>
</dbReference>
<evidence type="ECO:0000313" key="2">
    <source>
        <dbReference type="Proteomes" id="UP000518266"/>
    </source>
</evidence>
<dbReference type="Gene3D" id="3.90.1520.10">
    <property type="entry name" value="H-NOX domain"/>
    <property type="match status" value="1"/>
</dbReference>
<accession>A0A7J5YU37</accession>
<keyword evidence="2" id="KW-1185">Reference proteome</keyword>
<dbReference type="Proteomes" id="UP000518266">
    <property type="component" value="Unassembled WGS sequence"/>
</dbReference>